<accession>A0A4Z1CM83</accession>
<keyword evidence="2" id="KW-1185">Reference proteome</keyword>
<dbReference type="RefSeq" id="WP_135838303.1">
    <property type="nucleotide sequence ID" value="NZ_SRRO01000001.1"/>
</dbReference>
<sequence length="257" mass="26695">MSTTSPATTTLPDARPTRRTVTRAAAWTVPVVAVSAAAPAYAASCSALTGASFATWSGGISNGGLDYSQTYTPPAGAFASSIEMKIAASYTGFIKAGSEDSNGPRLYDVYNPVGNTGKPGLGLIQAVTRRMDRAAPGRSARGAYAFSFTKPVRNLVLTFTDIDRTAGDFLDRVELSGPWVEVSRGSGVSGSGTQASPWTGGGAYSDSSSGAGNVTVRFAGPLTGFTLTYWNAETSWSGVDRNQAVFVTDVSFDYEPC</sequence>
<reference evidence="1 2" key="1">
    <citation type="submission" date="2019-04" db="EMBL/GenBank/DDBJ databases">
        <title>Three New Species of Nocardioides, Nocardioides euryhalodurans sp. nov., Nocardioides seonyuensis sp. nov. and Nocardioides eburneoflavus sp. nov. Isolated from Soil.</title>
        <authorList>
            <person name="Roh S.G."/>
            <person name="Lee C."/>
            <person name="Kim M.-K."/>
            <person name="Kim S.B."/>
        </authorList>
    </citation>
    <scope>NUCLEOTIDE SEQUENCE [LARGE SCALE GENOMIC DNA]</scope>
    <source>
        <strain evidence="1 2">MMS17-SY213</strain>
    </source>
</reference>
<comment type="caution">
    <text evidence="1">The sequence shown here is derived from an EMBL/GenBank/DDBJ whole genome shotgun (WGS) entry which is preliminary data.</text>
</comment>
<proteinExistence type="predicted"/>
<dbReference type="OrthoDB" id="3783351at2"/>
<dbReference type="EMBL" id="SRRO01000001">
    <property type="protein sequence ID" value="TGN63769.1"/>
    <property type="molecule type" value="Genomic_DNA"/>
</dbReference>
<organism evidence="1 2">
    <name type="scientific">Nocardioides eburneiflavus</name>
    <dbReference type="NCBI Taxonomy" id="2518372"/>
    <lineage>
        <taxon>Bacteria</taxon>
        <taxon>Bacillati</taxon>
        <taxon>Actinomycetota</taxon>
        <taxon>Actinomycetes</taxon>
        <taxon>Propionibacteriales</taxon>
        <taxon>Nocardioidaceae</taxon>
        <taxon>Nocardioides</taxon>
    </lineage>
</organism>
<evidence type="ECO:0000313" key="2">
    <source>
        <dbReference type="Proteomes" id="UP000297496"/>
    </source>
</evidence>
<dbReference type="InterPro" id="IPR006311">
    <property type="entry name" value="TAT_signal"/>
</dbReference>
<protein>
    <submittedName>
        <fullName evidence="1">Uncharacterized protein</fullName>
    </submittedName>
</protein>
<dbReference type="Proteomes" id="UP000297496">
    <property type="component" value="Unassembled WGS sequence"/>
</dbReference>
<evidence type="ECO:0000313" key="1">
    <source>
        <dbReference type="EMBL" id="TGN63769.1"/>
    </source>
</evidence>
<dbReference type="PROSITE" id="PS51318">
    <property type="entry name" value="TAT"/>
    <property type="match status" value="1"/>
</dbReference>
<dbReference type="AlphaFoldDB" id="A0A4Z1CM83"/>
<gene>
    <name evidence="1" type="ORF">EXE59_07230</name>
</gene>
<name>A0A4Z1CM83_9ACTN</name>